<dbReference type="SUPFAM" id="SSF57783">
    <property type="entry name" value="Zinc beta-ribbon"/>
    <property type="match status" value="1"/>
</dbReference>
<feature type="domain" description="DUF3991" evidence="2">
    <location>
        <begin position="127"/>
        <end position="200"/>
    </location>
</feature>
<proteinExistence type="predicted"/>
<dbReference type="RefSeq" id="WP_271024654.1">
    <property type="nucleotide sequence ID" value="NZ_JAQIEY010000019.1"/>
</dbReference>
<dbReference type="Pfam" id="PF13155">
    <property type="entry name" value="Toprim_2"/>
    <property type="match status" value="1"/>
</dbReference>
<feature type="compositionally biased region" description="Basic and acidic residues" evidence="1">
    <location>
        <begin position="363"/>
        <end position="390"/>
    </location>
</feature>
<organism evidence="3 4">
    <name type="scientific">Lactobacillus delbrueckii</name>
    <dbReference type="NCBI Taxonomy" id="1584"/>
    <lineage>
        <taxon>Bacteria</taxon>
        <taxon>Bacillati</taxon>
        <taxon>Bacillota</taxon>
        <taxon>Bacilli</taxon>
        <taxon>Lactobacillales</taxon>
        <taxon>Lactobacillaceae</taxon>
        <taxon>Lactobacillus</taxon>
    </lineage>
</organism>
<reference evidence="3" key="1">
    <citation type="submission" date="2023-01" db="EMBL/GenBank/DDBJ databases">
        <title>Sequencing of the bacterial strains from artisanal fermented milk Matsoni.</title>
        <authorList>
            <person name="Rozman V."/>
            <person name="Accetto T."/>
            <person name="Bogovic Matijasic B."/>
        </authorList>
    </citation>
    <scope>NUCLEOTIDE SEQUENCE</scope>
    <source>
        <strain evidence="3">Lbl333</strain>
    </source>
</reference>
<dbReference type="EMBL" id="JAQIEY010000019">
    <property type="protein sequence ID" value="MDA3768150.1"/>
    <property type="molecule type" value="Genomic_DNA"/>
</dbReference>
<evidence type="ECO:0000313" key="3">
    <source>
        <dbReference type="EMBL" id="MDA3768150.1"/>
    </source>
</evidence>
<dbReference type="Proteomes" id="UP001210502">
    <property type="component" value="Unassembled WGS sequence"/>
</dbReference>
<accession>A0AAW5YX34</accession>
<sequence length="390" mass="43867">MSDYKKHLTKADFDNAKNVNIVDYCTKAGIQIQQTGPDSFQGVEHDSLKITPSKNAWYWFSQQKGGYGATSFVKDFVNDGNINTAEAAKIVLGQDIEPGKEYKAAPAEPFKFDKSQLSPKFDKARDYMINVRKLSPQVVDGFHKSGLLQQDKYGNVIFIWRVPGHADDPQAIVGASKQGTTINHAKYAKRGTLKRVEKNSFSGWGFVFDISKDKTKAPDKLVFCESCIDAMSYYENAIRHGQNLQGTRIVSMEGLKPKVVGYLAQATSNQLEKEQKGRTLQSIKLAVDQDGAGSNFIKKVQEMQKHPEDFNLDTIAKQGLQYAPPVVGAQPDKSLGVKDWNELVQKEAAERERGRGRKNKQVRSRDKEGKNQDLDLLTRRREAARRNFER</sequence>
<evidence type="ECO:0000256" key="1">
    <source>
        <dbReference type="SAM" id="MobiDB-lite"/>
    </source>
</evidence>
<dbReference type="AlphaFoldDB" id="A0AAW5YX34"/>
<protein>
    <submittedName>
        <fullName evidence="3">DUF3991 domain-containing protein</fullName>
    </submittedName>
</protein>
<dbReference type="InterPro" id="IPR025054">
    <property type="entry name" value="DUF3991"/>
</dbReference>
<dbReference type="Pfam" id="PF13154">
    <property type="entry name" value="DUF3991"/>
    <property type="match status" value="1"/>
</dbReference>
<evidence type="ECO:0000259" key="2">
    <source>
        <dbReference type="Pfam" id="PF13154"/>
    </source>
</evidence>
<name>A0AAW5YX34_9LACO</name>
<feature type="region of interest" description="Disordered" evidence="1">
    <location>
        <begin position="347"/>
        <end position="390"/>
    </location>
</feature>
<evidence type="ECO:0000313" key="4">
    <source>
        <dbReference type="Proteomes" id="UP001210502"/>
    </source>
</evidence>
<gene>
    <name evidence="3" type="ORF">PF586_06725</name>
</gene>
<comment type="caution">
    <text evidence="3">The sequence shown here is derived from an EMBL/GenBank/DDBJ whole genome shotgun (WGS) entry which is preliminary data.</text>
</comment>
<dbReference type="Gene3D" id="3.40.1360.10">
    <property type="match status" value="1"/>
</dbReference>